<accession>A0A7C8GQM0</accession>
<dbReference type="Gene3D" id="1.10.1660.10">
    <property type="match status" value="1"/>
</dbReference>
<evidence type="ECO:0000256" key="1">
    <source>
        <dbReference type="ARBA" id="ARBA00023125"/>
    </source>
</evidence>
<dbReference type="AlphaFoldDB" id="A0A7C8GQM0"/>
<dbReference type="PROSITE" id="PS50937">
    <property type="entry name" value="HTH_MERR_2"/>
    <property type="match status" value="1"/>
</dbReference>
<keyword evidence="1" id="KW-0238">DNA-binding</keyword>
<comment type="caution">
    <text evidence="3">The sequence shown here is derived from an EMBL/GenBank/DDBJ whole genome shotgun (WGS) entry which is preliminary data.</text>
</comment>
<dbReference type="InterPro" id="IPR009061">
    <property type="entry name" value="DNA-bd_dom_put_sf"/>
</dbReference>
<organism evidence="3 4">
    <name type="scientific">Gracilibacillus oryzae</name>
    <dbReference type="NCBI Taxonomy" id="1672701"/>
    <lineage>
        <taxon>Bacteria</taxon>
        <taxon>Bacillati</taxon>
        <taxon>Bacillota</taxon>
        <taxon>Bacilli</taxon>
        <taxon>Bacillales</taxon>
        <taxon>Bacillaceae</taxon>
        <taxon>Gracilibacillus</taxon>
    </lineage>
</organism>
<protein>
    <submittedName>
        <fullName evidence="3">MerR family transcriptional regulator</fullName>
    </submittedName>
</protein>
<feature type="domain" description="HTH merR-type" evidence="2">
    <location>
        <begin position="9"/>
        <end position="77"/>
    </location>
</feature>
<gene>
    <name evidence="3" type="ORF">F9U64_21695</name>
</gene>
<dbReference type="SMART" id="SM00422">
    <property type="entry name" value="HTH_MERR"/>
    <property type="match status" value="1"/>
</dbReference>
<dbReference type="InterPro" id="IPR000551">
    <property type="entry name" value="MerR-type_HTH_dom"/>
</dbReference>
<dbReference type="InterPro" id="IPR047057">
    <property type="entry name" value="MerR_fam"/>
</dbReference>
<sequence length="141" mass="16673">MRGDKIGKVYKIGELAKRTKLSKRTIDYYTKIGLLECVRSDSNYRLYKEEVVAELQFIEKCKQLHLPLEQIKQKMRTNCLDKQKFIEQTEQITATMSVLQNELEEVYSWLDTVEQDEKAEMKRRIQSQSADLMKTLVLFSN</sequence>
<name>A0A7C8GQM0_9BACI</name>
<dbReference type="RefSeq" id="WP_153406971.1">
    <property type="nucleotide sequence ID" value="NZ_ML762458.1"/>
</dbReference>
<dbReference type="OrthoDB" id="166060at2"/>
<dbReference type="PANTHER" id="PTHR30204:SF95">
    <property type="entry name" value="HTH-TYPE TRANSCRIPTIONAL REGULATOR CUER"/>
    <property type="match status" value="1"/>
</dbReference>
<reference evidence="3 4" key="1">
    <citation type="submission" date="2019-10" db="EMBL/GenBank/DDBJ databases">
        <title>Gracilibacillus sp. nov. isolated from rice seeds.</title>
        <authorList>
            <person name="He S."/>
        </authorList>
    </citation>
    <scope>NUCLEOTIDE SEQUENCE [LARGE SCALE GENOMIC DNA]</scope>
    <source>
        <strain evidence="3 4">TD8</strain>
    </source>
</reference>
<proteinExistence type="predicted"/>
<dbReference type="SUPFAM" id="SSF46955">
    <property type="entry name" value="Putative DNA-binding domain"/>
    <property type="match status" value="1"/>
</dbReference>
<evidence type="ECO:0000259" key="2">
    <source>
        <dbReference type="PROSITE" id="PS50937"/>
    </source>
</evidence>
<dbReference type="GO" id="GO:0003700">
    <property type="term" value="F:DNA-binding transcription factor activity"/>
    <property type="evidence" value="ECO:0007669"/>
    <property type="project" value="InterPro"/>
</dbReference>
<dbReference type="GO" id="GO:0003677">
    <property type="term" value="F:DNA binding"/>
    <property type="evidence" value="ECO:0007669"/>
    <property type="project" value="UniProtKB-KW"/>
</dbReference>
<keyword evidence="4" id="KW-1185">Reference proteome</keyword>
<dbReference type="Pfam" id="PF13411">
    <property type="entry name" value="MerR_1"/>
    <property type="match status" value="1"/>
</dbReference>
<dbReference type="PANTHER" id="PTHR30204">
    <property type="entry name" value="REDOX-CYCLING DRUG-SENSING TRANSCRIPTIONAL ACTIVATOR SOXR"/>
    <property type="match status" value="1"/>
</dbReference>
<dbReference type="PRINTS" id="PR00040">
    <property type="entry name" value="HTHMERR"/>
</dbReference>
<evidence type="ECO:0000313" key="3">
    <source>
        <dbReference type="EMBL" id="KAB8125759.1"/>
    </source>
</evidence>
<dbReference type="EMBL" id="WEID01000127">
    <property type="protein sequence ID" value="KAB8125759.1"/>
    <property type="molecule type" value="Genomic_DNA"/>
</dbReference>
<evidence type="ECO:0000313" key="4">
    <source>
        <dbReference type="Proteomes" id="UP000480246"/>
    </source>
</evidence>
<dbReference type="Proteomes" id="UP000480246">
    <property type="component" value="Unassembled WGS sequence"/>
</dbReference>